<sequence length="223" mass="25547">MLSLSNVMLKEQDSCKGVQLLKKSGAKVQWLLVCSPISHPTPKMWNKATMIRHLWALSAKADTLWVKWVHTFVIKNRCLLNVKLLQGSSWTVRKLFELREMAQPLISSLLAKVSSIICYENWKWPRQRNRAIMSIVAQTPPDFKPNTDTRDCVVLYHAVTSTFSVQTSGRVIRVPQPKVPWGPIIWTKGQVTRWAFILWLCFLGKLATKDRMNGWGMAVDPTC</sequence>
<dbReference type="Pfam" id="PF13966">
    <property type="entry name" value="zf-RVT"/>
    <property type="match status" value="1"/>
</dbReference>
<dbReference type="OrthoDB" id="1938625at2759"/>
<organism evidence="2 3">
    <name type="scientific">Actinidia rufa</name>
    <dbReference type="NCBI Taxonomy" id="165716"/>
    <lineage>
        <taxon>Eukaryota</taxon>
        <taxon>Viridiplantae</taxon>
        <taxon>Streptophyta</taxon>
        <taxon>Embryophyta</taxon>
        <taxon>Tracheophyta</taxon>
        <taxon>Spermatophyta</taxon>
        <taxon>Magnoliopsida</taxon>
        <taxon>eudicotyledons</taxon>
        <taxon>Gunneridae</taxon>
        <taxon>Pentapetalae</taxon>
        <taxon>asterids</taxon>
        <taxon>Ericales</taxon>
        <taxon>Actinidiaceae</taxon>
        <taxon>Actinidia</taxon>
    </lineage>
</organism>
<dbReference type="Proteomes" id="UP000585474">
    <property type="component" value="Unassembled WGS sequence"/>
</dbReference>
<feature type="domain" description="Reverse transcriptase zinc-binding" evidence="1">
    <location>
        <begin position="163"/>
        <end position="223"/>
    </location>
</feature>
<reference evidence="3" key="1">
    <citation type="submission" date="2019-07" db="EMBL/GenBank/DDBJ databases">
        <title>De Novo Assembly of kiwifruit Actinidia rufa.</title>
        <authorList>
            <person name="Sugita-Konishi S."/>
            <person name="Sato K."/>
            <person name="Mori E."/>
            <person name="Abe Y."/>
            <person name="Kisaki G."/>
            <person name="Hamano K."/>
            <person name="Suezawa K."/>
            <person name="Otani M."/>
            <person name="Fukuda T."/>
            <person name="Manabe T."/>
            <person name="Gomi K."/>
            <person name="Tabuchi M."/>
            <person name="Akimitsu K."/>
            <person name="Kataoka I."/>
        </authorList>
    </citation>
    <scope>NUCLEOTIDE SEQUENCE [LARGE SCALE GENOMIC DNA]</scope>
    <source>
        <strain evidence="3">cv. Fuchu</strain>
    </source>
</reference>
<keyword evidence="3" id="KW-1185">Reference proteome</keyword>
<dbReference type="EMBL" id="BJWL01000270">
    <property type="protein sequence ID" value="GFS37087.1"/>
    <property type="molecule type" value="Genomic_DNA"/>
</dbReference>
<evidence type="ECO:0000259" key="1">
    <source>
        <dbReference type="Pfam" id="PF13966"/>
    </source>
</evidence>
<protein>
    <submittedName>
        <fullName evidence="2">Multidrug resistance-associated protein 3</fullName>
    </submittedName>
</protein>
<accession>A0A7J0DKB5</accession>
<gene>
    <name evidence="2" type="ORF">Acr_00g0049740</name>
</gene>
<dbReference type="InterPro" id="IPR026960">
    <property type="entry name" value="RVT-Znf"/>
</dbReference>
<proteinExistence type="predicted"/>
<comment type="caution">
    <text evidence="2">The sequence shown here is derived from an EMBL/GenBank/DDBJ whole genome shotgun (WGS) entry which is preliminary data.</text>
</comment>
<name>A0A7J0DKB5_9ERIC</name>
<evidence type="ECO:0000313" key="3">
    <source>
        <dbReference type="Proteomes" id="UP000585474"/>
    </source>
</evidence>
<dbReference type="AlphaFoldDB" id="A0A7J0DKB5"/>
<evidence type="ECO:0000313" key="2">
    <source>
        <dbReference type="EMBL" id="GFS37087.1"/>
    </source>
</evidence>